<evidence type="ECO:0000256" key="11">
    <source>
        <dbReference type="ARBA" id="ARBA00022833"/>
    </source>
</evidence>
<keyword evidence="10" id="KW-0833">Ubl conjugation pathway</keyword>
<evidence type="ECO:0000313" key="15">
    <source>
        <dbReference type="EMBL" id="GAA0162923.1"/>
    </source>
</evidence>
<protein>
    <recommendedName>
        <fullName evidence="5">RBR-type E3 ubiquitin transferase</fullName>
        <ecNumber evidence="5">2.3.2.31</ecNumber>
    </recommendedName>
</protein>
<evidence type="ECO:0000256" key="2">
    <source>
        <dbReference type="ARBA" id="ARBA00001947"/>
    </source>
</evidence>
<evidence type="ECO:0000256" key="5">
    <source>
        <dbReference type="ARBA" id="ARBA00012251"/>
    </source>
</evidence>
<comment type="similarity">
    <text evidence="4">Belongs to the RBR family. Ariadne subfamily.</text>
</comment>
<evidence type="ECO:0000313" key="16">
    <source>
        <dbReference type="Proteomes" id="UP001454036"/>
    </source>
</evidence>
<comment type="catalytic activity">
    <reaction evidence="1">
        <text>[E2 ubiquitin-conjugating enzyme]-S-ubiquitinyl-L-cysteine + [acceptor protein]-L-lysine = [E2 ubiquitin-conjugating enzyme]-L-cysteine + [acceptor protein]-N(6)-ubiquitinyl-L-lysine.</text>
        <dbReference type="EC" id="2.3.2.31"/>
    </reaction>
</comment>
<dbReference type="InterPro" id="IPR013083">
    <property type="entry name" value="Znf_RING/FYVE/PHD"/>
</dbReference>
<dbReference type="SMART" id="SM00184">
    <property type="entry name" value="RING"/>
    <property type="match status" value="1"/>
</dbReference>
<dbReference type="Gene3D" id="1.20.120.1750">
    <property type="match status" value="1"/>
</dbReference>
<dbReference type="EC" id="2.3.2.31" evidence="5"/>
<keyword evidence="11" id="KW-0862">Zinc</keyword>
<dbReference type="Proteomes" id="UP001454036">
    <property type="component" value="Unassembled WGS sequence"/>
</dbReference>
<comment type="function">
    <text evidence="3">Might act as an E3 ubiquitin-protein ligase, or as part of E3 complex, which accepts ubiquitin from specific E2 ubiquitin-conjugating enzymes and then transfers it to substrates.</text>
</comment>
<dbReference type="GO" id="GO:0016567">
    <property type="term" value="P:protein ubiquitination"/>
    <property type="evidence" value="ECO:0007669"/>
    <property type="project" value="InterPro"/>
</dbReference>
<dbReference type="Pfam" id="PF01485">
    <property type="entry name" value="IBR"/>
    <property type="match status" value="2"/>
</dbReference>
<keyword evidence="7" id="KW-0479">Metal-binding</keyword>
<dbReference type="EMBL" id="BAABME010004597">
    <property type="protein sequence ID" value="GAA0162923.1"/>
    <property type="molecule type" value="Genomic_DNA"/>
</dbReference>
<dbReference type="Pfam" id="PF00097">
    <property type="entry name" value="zf-C3HC4"/>
    <property type="match status" value="1"/>
</dbReference>
<evidence type="ECO:0000256" key="8">
    <source>
        <dbReference type="ARBA" id="ARBA00022737"/>
    </source>
</evidence>
<comment type="caution">
    <text evidence="15">The sequence shown here is derived from an EMBL/GenBank/DDBJ whole genome shotgun (WGS) entry which is preliminary data.</text>
</comment>
<keyword evidence="9 12" id="KW-0863">Zinc-finger</keyword>
<dbReference type="SMART" id="SM00647">
    <property type="entry name" value="IBR"/>
    <property type="match status" value="2"/>
</dbReference>
<dbReference type="GO" id="GO:0016874">
    <property type="term" value="F:ligase activity"/>
    <property type="evidence" value="ECO:0007669"/>
    <property type="project" value="UniProtKB-KW"/>
</dbReference>
<evidence type="ECO:0000256" key="4">
    <source>
        <dbReference type="ARBA" id="ARBA00005884"/>
    </source>
</evidence>
<dbReference type="SUPFAM" id="SSF57850">
    <property type="entry name" value="RING/U-box"/>
    <property type="match status" value="3"/>
</dbReference>
<feature type="domain" description="RING-type" evidence="13">
    <location>
        <begin position="84"/>
        <end position="130"/>
    </location>
</feature>
<dbReference type="GO" id="GO:0008270">
    <property type="term" value="F:zinc ion binding"/>
    <property type="evidence" value="ECO:0007669"/>
    <property type="project" value="UniProtKB-KW"/>
</dbReference>
<dbReference type="PROSITE" id="PS00518">
    <property type="entry name" value="ZF_RING_1"/>
    <property type="match status" value="1"/>
</dbReference>
<reference evidence="15 16" key="1">
    <citation type="submission" date="2024-01" db="EMBL/GenBank/DDBJ databases">
        <title>The complete chloroplast genome sequence of Lithospermum erythrorhizon: insights into the phylogenetic relationship among Boraginaceae species and the maternal lineages of purple gromwells.</title>
        <authorList>
            <person name="Okada T."/>
            <person name="Watanabe K."/>
        </authorList>
    </citation>
    <scope>NUCLEOTIDE SEQUENCE [LARGE SCALE GENOMIC DNA]</scope>
</reference>
<sequence length="287" mass="32497">MASSSSSIQYVDELYFAALFDKDEIFPISDEDYAEEITLQEALFSSSSNRSIHVIEIPDDNVGINQHKIHGKNKERGESSIKLCMICMEPDQEMFRINGCGHSFCSDCISKHVAAKIQENIMMVRCPDLKCKGAIEPPDCRTIVPKQVLGRWEDALCESLILGAEKFYCPFKDCSAMLVDDGGGRGGVVTAAECPYCRRMFCAQCKVAWHAGIECRVFQAMNQDERKREDMLLIQLADRKNWRRCPKCKYFVEKTTGCEHISCRCGNQFCYICGANYHNGHRCSRSS</sequence>
<evidence type="ECO:0000256" key="10">
    <source>
        <dbReference type="ARBA" id="ARBA00022786"/>
    </source>
</evidence>
<dbReference type="CDD" id="cd22582">
    <property type="entry name" value="BRcat_RBR_unk"/>
    <property type="match status" value="1"/>
</dbReference>
<dbReference type="GO" id="GO:0061630">
    <property type="term" value="F:ubiquitin protein ligase activity"/>
    <property type="evidence" value="ECO:0007669"/>
    <property type="project" value="UniProtKB-EC"/>
</dbReference>
<comment type="cofactor">
    <cofactor evidence="2">
        <name>Zn(2+)</name>
        <dbReference type="ChEBI" id="CHEBI:29105"/>
    </cofactor>
</comment>
<dbReference type="Gene3D" id="3.30.40.10">
    <property type="entry name" value="Zinc/RING finger domain, C3HC4 (zinc finger)"/>
    <property type="match status" value="1"/>
</dbReference>
<dbReference type="InterPro" id="IPR031127">
    <property type="entry name" value="E3_UB_ligase_RBR"/>
</dbReference>
<evidence type="ECO:0000259" key="13">
    <source>
        <dbReference type="PROSITE" id="PS50089"/>
    </source>
</evidence>
<evidence type="ECO:0000256" key="9">
    <source>
        <dbReference type="ARBA" id="ARBA00022771"/>
    </source>
</evidence>
<dbReference type="InterPro" id="IPR018957">
    <property type="entry name" value="Znf_C3HC4_RING-type"/>
</dbReference>
<dbReference type="FunFam" id="3.30.40.10:FF:000230">
    <property type="entry name" value="RBR-type E3 ubiquitin transferase"/>
    <property type="match status" value="1"/>
</dbReference>
<keyword evidence="16" id="KW-1185">Reference proteome</keyword>
<keyword evidence="8" id="KW-0677">Repeat</keyword>
<evidence type="ECO:0000256" key="12">
    <source>
        <dbReference type="PROSITE-ProRule" id="PRU00175"/>
    </source>
</evidence>
<gene>
    <name evidence="15" type="ORF">LIER_18914</name>
</gene>
<dbReference type="AlphaFoldDB" id="A0AAV3QGZ9"/>
<dbReference type="InterPro" id="IPR002867">
    <property type="entry name" value="IBR_dom"/>
</dbReference>
<keyword evidence="6" id="KW-0808">Transferase</keyword>
<feature type="domain" description="RING-type" evidence="14">
    <location>
        <begin position="80"/>
        <end position="287"/>
    </location>
</feature>
<evidence type="ECO:0000256" key="7">
    <source>
        <dbReference type="ARBA" id="ARBA00022723"/>
    </source>
</evidence>
<proteinExistence type="inferred from homology"/>
<evidence type="ECO:0000256" key="1">
    <source>
        <dbReference type="ARBA" id="ARBA00001798"/>
    </source>
</evidence>
<dbReference type="CDD" id="cd22584">
    <property type="entry name" value="Rcat_RBR_unk"/>
    <property type="match status" value="1"/>
</dbReference>
<evidence type="ECO:0000256" key="6">
    <source>
        <dbReference type="ARBA" id="ARBA00022679"/>
    </source>
</evidence>
<dbReference type="PANTHER" id="PTHR11685">
    <property type="entry name" value="RBR FAMILY RING FINGER AND IBR DOMAIN-CONTAINING"/>
    <property type="match status" value="1"/>
</dbReference>
<dbReference type="PROSITE" id="PS51873">
    <property type="entry name" value="TRIAD"/>
    <property type="match status" value="1"/>
</dbReference>
<evidence type="ECO:0000259" key="14">
    <source>
        <dbReference type="PROSITE" id="PS51873"/>
    </source>
</evidence>
<organism evidence="15 16">
    <name type="scientific">Lithospermum erythrorhizon</name>
    <name type="common">Purple gromwell</name>
    <name type="synonym">Lithospermum officinale var. erythrorhizon</name>
    <dbReference type="NCBI Taxonomy" id="34254"/>
    <lineage>
        <taxon>Eukaryota</taxon>
        <taxon>Viridiplantae</taxon>
        <taxon>Streptophyta</taxon>
        <taxon>Embryophyta</taxon>
        <taxon>Tracheophyta</taxon>
        <taxon>Spermatophyta</taxon>
        <taxon>Magnoliopsida</taxon>
        <taxon>eudicotyledons</taxon>
        <taxon>Gunneridae</taxon>
        <taxon>Pentapetalae</taxon>
        <taxon>asterids</taxon>
        <taxon>lamiids</taxon>
        <taxon>Boraginales</taxon>
        <taxon>Boraginaceae</taxon>
        <taxon>Boraginoideae</taxon>
        <taxon>Lithospermeae</taxon>
        <taxon>Lithospermum</taxon>
    </lineage>
</organism>
<evidence type="ECO:0000256" key="3">
    <source>
        <dbReference type="ARBA" id="ARBA00003976"/>
    </source>
</evidence>
<dbReference type="PROSITE" id="PS50089">
    <property type="entry name" value="ZF_RING_2"/>
    <property type="match status" value="1"/>
</dbReference>
<keyword evidence="15" id="KW-0436">Ligase</keyword>
<dbReference type="InterPro" id="IPR001841">
    <property type="entry name" value="Znf_RING"/>
</dbReference>
<dbReference type="InterPro" id="IPR017907">
    <property type="entry name" value="Znf_RING_CS"/>
</dbReference>
<name>A0AAV3QGZ9_LITER</name>
<accession>A0AAV3QGZ9</accession>
<dbReference type="InterPro" id="IPR044066">
    <property type="entry name" value="TRIAD_supradom"/>
</dbReference>